<dbReference type="AlphaFoldDB" id="A0A5A7Q2C2"/>
<feature type="non-terminal residue" evidence="2">
    <location>
        <position position="162"/>
    </location>
</feature>
<feature type="compositionally biased region" description="Polar residues" evidence="1">
    <location>
        <begin position="12"/>
        <end position="30"/>
    </location>
</feature>
<evidence type="ECO:0000313" key="2">
    <source>
        <dbReference type="EMBL" id="GER39061.1"/>
    </source>
</evidence>
<dbReference type="EMBL" id="BKCP01005572">
    <property type="protein sequence ID" value="GER39061.1"/>
    <property type="molecule type" value="Genomic_DNA"/>
</dbReference>
<dbReference type="Proteomes" id="UP000325081">
    <property type="component" value="Unassembled WGS sequence"/>
</dbReference>
<name>A0A5A7Q2C2_STRAF</name>
<feature type="region of interest" description="Disordered" evidence="1">
    <location>
        <begin position="1"/>
        <end position="46"/>
    </location>
</feature>
<organism evidence="2 3">
    <name type="scientific">Striga asiatica</name>
    <name type="common">Asiatic witchweed</name>
    <name type="synonym">Buchnera asiatica</name>
    <dbReference type="NCBI Taxonomy" id="4170"/>
    <lineage>
        <taxon>Eukaryota</taxon>
        <taxon>Viridiplantae</taxon>
        <taxon>Streptophyta</taxon>
        <taxon>Embryophyta</taxon>
        <taxon>Tracheophyta</taxon>
        <taxon>Spermatophyta</taxon>
        <taxon>Magnoliopsida</taxon>
        <taxon>eudicotyledons</taxon>
        <taxon>Gunneridae</taxon>
        <taxon>Pentapetalae</taxon>
        <taxon>asterids</taxon>
        <taxon>lamiids</taxon>
        <taxon>Lamiales</taxon>
        <taxon>Orobanchaceae</taxon>
        <taxon>Buchnereae</taxon>
        <taxon>Striga</taxon>
    </lineage>
</organism>
<evidence type="ECO:0000313" key="3">
    <source>
        <dbReference type="Proteomes" id="UP000325081"/>
    </source>
</evidence>
<reference evidence="3" key="1">
    <citation type="journal article" date="2019" name="Curr. Biol.">
        <title>Genome Sequence of Striga asiatica Provides Insight into the Evolution of Plant Parasitism.</title>
        <authorList>
            <person name="Yoshida S."/>
            <person name="Kim S."/>
            <person name="Wafula E.K."/>
            <person name="Tanskanen J."/>
            <person name="Kim Y.M."/>
            <person name="Honaas L."/>
            <person name="Yang Z."/>
            <person name="Spallek T."/>
            <person name="Conn C.E."/>
            <person name="Ichihashi Y."/>
            <person name="Cheong K."/>
            <person name="Cui S."/>
            <person name="Der J.P."/>
            <person name="Gundlach H."/>
            <person name="Jiao Y."/>
            <person name="Hori C."/>
            <person name="Ishida J.K."/>
            <person name="Kasahara H."/>
            <person name="Kiba T."/>
            <person name="Kim M.S."/>
            <person name="Koo N."/>
            <person name="Laohavisit A."/>
            <person name="Lee Y.H."/>
            <person name="Lumba S."/>
            <person name="McCourt P."/>
            <person name="Mortimer J.C."/>
            <person name="Mutuku J.M."/>
            <person name="Nomura T."/>
            <person name="Sasaki-Sekimoto Y."/>
            <person name="Seto Y."/>
            <person name="Wang Y."/>
            <person name="Wakatake T."/>
            <person name="Sakakibara H."/>
            <person name="Demura T."/>
            <person name="Yamaguchi S."/>
            <person name="Yoneyama K."/>
            <person name="Manabe R.I."/>
            <person name="Nelson D.C."/>
            <person name="Schulman A.H."/>
            <person name="Timko M.P."/>
            <person name="dePamphilis C.W."/>
            <person name="Choi D."/>
            <person name="Shirasu K."/>
        </authorList>
    </citation>
    <scope>NUCLEOTIDE SEQUENCE [LARGE SCALE GENOMIC DNA]</scope>
    <source>
        <strain evidence="3">cv. UVA1</strain>
    </source>
</reference>
<evidence type="ECO:0000256" key="1">
    <source>
        <dbReference type="SAM" id="MobiDB-lite"/>
    </source>
</evidence>
<protein>
    <submittedName>
        <fullName evidence="2">F-box/RNI-like superfamily protein</fullName>
    </submittedName>
</protein>
<proteinExistence type="predicted"/>
<accession>A0A5A7Q2C2</accession>
<gene>
    <name evidence="2" type="ORF">STAS_15636</name>
</gene>
<keyword evidence="3" id="KW-1185">Reference proteome</keyword>
<comment type="caution">
    <text evidence="2">The sequence shown here is derived from an EMBL/GenBank/DDBJ whole genome shotgun (WGS) entry which is preliminary data.</text>
</comment>
<sequence length="162" mass="18172">MVTSDLVHRASPGNNNGRGRSDESNLSANGQCDPHPEANLSKVREGEPSPLLLVRRAGVVARAKGGGGLIERFPKCPLSRASSESESGPLASQKMRQRPFSYFLTDPPRVTKRLIDPGLYLRLWWPLRSLIKLPFFHSHRKRQRKDGLHLSLSIGFMFRCFP</sequence>